<accession>A0A8S1KSN4</accession>
<feature type="compositionally biased region" description="Basic and acidic residues" evidence="1">
    <location>
        <begin position="128"/>
        <end position="137"/>
    </location>
</feature>
<comment type="caution">
    <text evidence="2">The sequence shown here is derived from an EMBL/GenBank/DDBJ whole genome shotgun (WGS) entry which is preliminary data.</text>
</comment>
<dbReference type="EMBL" id="CAJJDM010000022">
    <property type="protein sequence ID" value="CAD8056553.1"/>
    <property type="molecule type" value="Genomic_DNA"/>
</dbReference>
<dbReference type="AlphaFoldDB" id="A0A8S1KSN4"/>
<protein>
    <submittedName>
        <fullName evidence="2">Uncharacterized protein</fullName>
    </submittedName>
</protein>
<sequence>MKCSCNNDLIIQFSNDKLYIQACNNSQNFIPKCQGLPESTNESNEESNQIVRFMQQFTNKNLDQNSFKQIFEFNANSQSHFKMSIDNDNNFRIMSSQQPIINQCICQHELKKQKKQKQKAKQPQPKPTIEKNQENSDSKTSQKQSKAHSQVNEDIRIFEDKIRSYTSDIDESKKKSLNLPQEWIKRLGTQKKKK</sequence>
<dbReference type="Proteomes" id="UP000688137">
    <property type="component" value="Unassembled WGS sequence"/>
</dbReference>
<evidence type="ECO:0000256" key="1">
    <source>
        <dbReference type="SAM" id="MobiDB-lite"/>
    </source>
</evidence>
<proteinExistence type="predicted"/>
<name>A0A8S1KSN4_PARPR</name>
<evidence type="ECO:0000313" key="3">
    <source>
        <dbReference type="Proteomes" id="UP000688137"/>
    </source>
</evidence>
<keyword evidence="3" id="KW-1185">Reference proteome</keyword>
<feature type="compositionally biased region" description="Polar residues" evidence="1">
    <location>
        <begin position="138"/>
        <end position="150"/>
    </location>
</feature>
<reference evidence="2" key="1">
    <citation type="submission" date="2021-01" db="EMBL/GenBank/DDBJ databases">
        <authorList>
            <consortium name="Genoscope - CEA"/>
            <person name="William W."/>
        </authorList>
    </citation>
    <scope>NUCLEOTIDE SEQUENCE</scope>
</reference>
<organism evidence="2 3">
    <name type="scientific">Paramecium primaurelia</name>
    <dbReference type="NCBI Taxonomy" id="5886"/>
    <lineage>
        <taxon>Eukaryota</taxon>
        <taxon>Sar</taxon>
        <taxon>Alveolata</taxon>
        <taxon>Ciliophora</taxon>
        <taxon>Intramacronucleata</taxon>
        <taxon>Oligohymenophorea</taxon>
        <taxon>Peniculida</taxon>
        <taxon>Parameciidae</taxon>
        <taxon>Paramecium</taxon>
    </lineage>
</organism>
<dbReference type="OMA" id="NQCICQH"/>
<feature type="region of interest" description="Disordered" evidence="1">
    <location>
        <begin position="112"/>
        <end position="157"/>
    </location>
</feature>
<feature type="region of interest" description="Disordered" evidence="1">
    <location>
        <begin position="169"/>
        <end position="194"/>
    </location>
</feature>
<evidence type="ECO:0000313" key="2">
    <source>
        <dbReference type="EMBL" id="CAD8056553.1"/>
    </source>
</evidence>
<gene>
    <name evidence="2" type="ORF">PPRIM_AZ9-3.1.T0240369</name>
</gene>